<proteinExistence type="predicted"/>
<dbReference type="EMBL" id="SGPM01000123">
    <property type="protein sequence ID" value="THH29445.1"/>
    <property type="molecule type" value="Genomic_DNA"/>
</dbReference>
<dbReference type="AlphaFoldDB" id="A0A4S4MU35"/>
<name>A0A4S4MU35_9APHY</name>
<reference evidence="1 2" key="1">
    <citation type="submission" date="2019-02" db="EMBL/GenBank/DDBJ databases">
        <title>Genome sequencing of the rare red list fungi Antrodiella citrinella (Flaviporus citrinellus).</title>
        <authorList>
            <person name="Buettner E."/>
            <person name="Kellner H."/>
        </authorList>
    </citation>
    <scope>NUCLEOTIDE SEQUENCE [LARGE SCALE GENOMIC DNA]</scope>
    <source>
        <strain evidence="1 2">DSM 108506</strain>
    </source>
</reference>
<organism evidence="1 2">
    <name type="scientific">Antrodiella citrinella</name>
    <dbReference type="NCBI Taxonomy" id="2447956"/>
    <lineage>
        <taxon>Eukaryota</taxon>
        <taxon>Fungi</taxon>
        <taxon>Dikarya</taxon>
        <taxon>Basidiomycota</taxon>
        <taxon>Agaricomycotina</taxon>
        <taxon>Agaricomycetes</taxon>
        <taxon>Polyporales</taxon>
        <taxon>Steccherinaceae</taxon>
        <taxon>Antrodiella</taxon>
    </lineage>
</organism>
<dbReference type="Proteomes" id="UP000308730">
    <property type="component" value="Unassembled WGS sequence"/>
</dbReference>
<comment type="caution">
    <text evidence="1">The sequence shown here is derived from an EMBL/GenBank/DDBJ whole genome shotgun (WGS) entry which is preliminary data.</text>
</comment>
<sequence length="291" mass="32664">MRTHPATAAIYSHLTTSLIPLLHPLLQPIHPMDSIPAVHVALSTARVLLFVLRPAGRSLTIVASRYRHVNSFDLCQYSFLMDTCYRLTPLANLWVACSSCEFSFIFIHYASRYPIRTRGPKWRSLGLAVMHIFTGTPDTNIMTEVEELLIATLAEKRVQLPLREPAAFQLNPNEPNYELHSTFHAMSFHLLTVGNLNRDHTSRKIQLNQDAGCGSFTLAALAKDYKKSVSPTDHEYRLVPVCVKGDNLIGPILQNSAEIHHCLSPRVSFLRFVQFVTHAASHCSGRASHPF</sequence>
<gene>
    <name evidence="1" type="ORF">EUX98_g4730</name>
</gene>
<evidence type="ECO:0000313" key="1">
    <source>
        <dbReference type="EMBL" id="THH29445.1"/>
    </source>
</evidence>
<protein>
    <submittedName>
        <fullName evidence="1">Uncharacterized protein</fullName>
    </submittedName>
</protein>
<keyword evidence="2" id="KW-1185">Reference proteome</keyword>
<accession>A0A4S4MU35</accession>
<evidence type="ECO:0000313" key="2">
    <source>
        <dbReference type="Proteomes" id="UP000308730"/>
    </source>
</evidence>